<gene>
    <name evidence="1" type="ORF">KPS_002757</name>
</gene>
<evidence type="ECO:0000313" key="1">
    <source>
        <dbReference type="EMBL" id="WMW64699.1"/>
    </source>
</evidence>
<dbReference type="EMBL" id="CP133659">
    <property type="protein sequence ID" value="WMW64699.1"/>
    <property type="molecule type" value="Genomic_DNA"/>
</dbReference>
<protein>
    <submittedName>
        <fullName evidence="1">Uncharacterized protein</fullName>
    </submittedName>
</protein>
<accession>A0ABY9QZS5</accession>
<sequence>MGDHQTAQPDVTAFPGAVVQCLHPDGSPAEVLLEKRIELPTPVGVLVPQYQPEDPRRQRVQPVELHPGGRLKALSLQEKAVIETPVGPMAAERVTFHPGGQLRRVFPLDGKISAYWSVENETALAGPQRMETPIGVVSARIISVHFFPSGALRSVTLWPGERVTIATPQGPASVSVGFSFHESGALRSFEPDAPFEAATPVGTVLAFDTDPEGGMAADLNSLQFDEAGNVTALTTATDKVVVTCKAVADAVPDGNGADGNGPNEIGAGGAGTNAWPACCPDCARWAAATGKQVRQPGRLALGPGFRESLCGTTPTDLVPLRMGFTDDAVSLDGHAFSRAGHGFSVLRGLMPVARTTYSC</sequence>
<organism evidence="1 2">
    <name type="scientific">Nitratidesulfovibrio liaohensis</name>
    <dbReference type="NCBI Taxonomy" id="2604158"/>
    <lineage>
        <taxon>Bacteria</taxon>
        <taxon>Pseudomonadati</taxon>
        <taxon>Thermodesulfobacteriota</taxon>
        <taxon>Desulfovibrionia</taxon>
        <taxon>Desulfovibrionales</taxon>
        <taxon>Desulfovibrionaceae</taxon>
        <taxon>Nitratidesulfovibrio</taxon>
    </lineage>
</organism>
<name>A0ABY9QZS5_9BACT</name>
<dbReference type="RefSeq" id="WP_309540773.1">
    <property type="nucleotide sequence ID" value="NZ_CP133659.1"/>
</dbReference>
<proteinExistence type="predicted"/>
<evidence type="ECO:0000313" key="2">
    <source>
        <dbReference type="Proteomes" id="UP001180616"/>
    </source>
</evidence>
<keyword evidence="2" id="KW-1185">Reference proteome</keyword>
<reference evidence="1" key="1">
    <citation type="submission" date="2023-09" db="EMBL/GenBank/DDBJ databases">
        <authorList>
            <consortium name="CW5 consortium"/>
            <person name="Lu C.-W."/>
        </authorList>
    </citation>
    <scope>NUCLEOTIDE SEQUENCE</scope>
    <source>
        <strain evidence="1">KPS</strain>
    </source>
</reference>
<dbReference type="Proteomes" id="UP001180616">
    <property type="component" value="Chromosome"/>
</dbReference>